<dbReference type="RefSeq" id="WP_006102802.1">
    <property type="nucleotide sequence ID" value="NZ_DS989855.1"/>
</dbReference>
<dbReference type="InterPro" id="IPR050469">
    <property type="entry name" value="Diguanylate_Cyclase"/>
</dbReference>
<dbReference type="InterPro" id="IPR001789">
    <property type="entry name" value="Sig_transdc_resp-reg_receiver"/>
</dbReference>
<dbReference type="AlphaFoldDB" id="B4VVS2"/>
<evidence type="ECO:0000256" key="2">
    <source>
        <dbReference type="SAM" id="Coils"/>
    </source>
</evidence>
<dbReference type="SMART" id="SM00448">
    <property type="entry name" value="REC"/>
    <property type="match status" value="1"/>
</dbReference>
<evidence type="ECO:0000259" key="3">
    <source>
        <dbReference type="PROSITE" id="PS50110"/>
    </source>
</evidence>
<keyword evidence="6" id="KW-1185">Reference proteome</keyword>
<dbReference type="EMBL" id="DS989855">
    <property type="protein sequence ID" value="EDX74041.1"/>
    <property type="molecule type" value="Genomic_DNA"/>
</dbReference>
<reference evidence="5 6" key="1">
    <citation type="submission" date="2008-07" db="EMBL/GenBank/DDBJ databases">
        <authorList>
            <person name="Tandeau de Marsac N."/>
            <person name="Ferriera S."/>
            <person name="Johnson J."/>
            <person name="Kravitz S."/>
            <person name="Beeson K."/>
            <person name="Sutton G."/>
            <person name="Rogers Y.-H."/>
            <person name="Friedman R."/>
            <person name="Frazier M."/>
            <person name="Venter J.C."/>
        </authorList>
    </citation>
    <scope>NUCLEOTIDE SEQUENCE [LARGE SCALE GENOMIC DNA]</scope>
    <source>
        <strain evidence="5 6">PCC 7420</strain>
    </source>
</reference>
<dbReference type="Pfam" id="PF00072">
    <property type="entry name" value="Response_reg"/>
    <property type="match status" value="1"/>
</dbReference>
<dbReference type="GO" id="GO:0005886">
    <property type="term" value="C:plasma membrane"/>
    <property type="evidence" value="ECO:0007669"/>
    <property type="project" value="TreeGrafter"/>
</dbReference>
<dbReference type="GO" id="GO:0043709">
    <property type="term" value="P:cell adhesion involved in single-species biofilm formation"/>
    <property type="evidence" value="ECO:0007669"/>
    <property type="project" value="TreeGrafter"/>
</dbReference>
<dbReference type="CDD" id="cd01949">
    <property type="entry name" value="GGDEF"/>
    <property type="match status" value="1"/>
</dbReference>
<dbReference type="InterPro" id="IPR011006">
    <property type="entry name" value="CheY-like_superfamily"/>
</dbReference>
<feature type="domain" description="Response regulatory" evidence="3">
    <location>
        <begin position="10"/>
        <end position="126"/>
    </location>
</feature>
<dbReference type="eggNOG" id="COG3706">
    <property type="taxonomic scope" value="Bacteria"/>
</dbReference>
<dbReference type="GO" id="GO:0000160">
    <property type="term" value="P:phosphorelay signal transduction system"/>
    <property type="evidence" value="ECO:0007669"/>
    <property type="project" value="InterPro"/>
</dbReference>
<dbReference type="NCBIfam" id="TIGR00254">
    <property type="entry name" value="GGDEF"/>
    <property type="match status" value="1"/>
</dbReference>
<dbReference type="HOGENOM" id="CLU_000445_11_28_3"/>
<evidence type="ECO:0000256" key="1">
    <source>
        <dbReference type="PROSITE-ProRule" id="PRU00169"/>
    </source>
</evidence>
<dbReference type="STRING" id="118168.MC7420_5921"/>
<name>B4VVS2_9CYAN</name>
<dbReference type="SUPFAM" id="SSF55073">
    <property type="entry name" value="Nucleotide cyclase"/>
    <property type="match status" value="1"/>
</dbReference>
<dbReference type="InterPro" id="IPR029787">
    <property type="entry name" value="Nucleotide_cyclase"/>
</dbReference>
<accession>B4VVS2</accession>
<evidence type="ECO:0000259" key="4">
    <source>
        <dbReference type="PROSITE" id="PS50887"/>
    </source>
</evidence>
<protein>
    <submittedName>
        <fullName evidence="5">GGDEF domain protein</fullName>
    </submittedName>
</protein>
<dbReference type="GO" id="GO:1902201">
    <property type="term" value="P:negative regulation of bacterial-type flagellum-dependent cell motility"/>
    <property type="evidence" value="ECO:0007669"/>
    <property type="project" value="TreeGrafter"/>
</dbReference>
<dbReference type="PROSITE" id="PS50887">
    <property type="entry name" value="GGDEF"/>
    <property type="match status" value="1"/>
</dbReference>
<dbReference type="Proteomes" id="UP000003835">
    <property type="component" value="Unassembled WGS sequence"/>
</dbReference>
<evidence type="ECO:0000313" key="6">
    <source>
        <dbReference type="Proteomes" id="UP000003835"/>
    </source>
</evidence>
<dbReference type="OrthoDB" id="453368at2"/>
<dbReference type="PROSITE" id="PS50110">
    <property type="entry name" value="RESPONSE_REGULATORY"/>
    <property type="match status" value="1"/>
</dbReference>
<proteinExistence type="predicted"/>
<dbReference type="GO" id="GO:0052621">
    <property type="term" value="F:diguanylate cyclase activity"/>
    <property type="evidence" value="ECO:0007669"/>
    <property type="project" value="TreeGrafter"/>
</dbReference>
<keyword evidence="2" id="KW-0175">Coiled coil</keyword>
<feature type="coiled-coil region" evidence="2">
    <location>
        <begin position="125"/>
        <end position="155"/>
    </location>
</feature>
<sequence length="314" mass="35798">MKQFFPEKFLILIVDDNPNNLQILHVILEAEGYKTIVVSNGQDAIERVHLDKPDLIIMALTMPKMSGLELCDYLKSPPPLTTSPIILMRTVREQEYLIEAFEKGAADTITHPFNPAEILARVRTHLELKQTQKQLNRLVKEHEKLANLLRKLAITDPLTGLWNRRHFLTVAYQEFNRASRYKRFMSILMIDIDHFKQINDEYGHTMGDEVLKGVAKSIVGSLREADYCGRFGGEEFVTLLPETDSSGAVRVAERLRKRMEQITIGIGDKQVQMTVTVGVASYQLDDANIEVIIQRANKALYHAKSQGYNRVALH</sequence>
<dbReference type="PANTHER" id="PTHR45138:SF9">
    <property type="entry name" value="DIGUANYLATE CYCLASE DGCM-RELATED"/>
    <property type="match status" value="1"/>
</dbReference>
<evidence type="ECO:0000313" key="5">
    <source>
        <dbReference type="EMBL" id="EDX74041.1"/>
    </source>
</evidence>
<organism evidence="5 6">
    <name type="scientific">Coleofasciculus chthonoplastes PCC 7420</name>
    <dbReference type="NCBI Taxonomy" id="118168"/>
    <lineage>
        <taxon>Bacteria</taxon>
        <taxon>Bacillati</taxon>
        <taxon>Cyanobacteriota</taxon>
        <taxon>Cyanophyceae</taxon>
        <taxon>Coleofasciculales</taxon>
        <taxon>Coleofasciculaceae</taxon>
        <taxon>Coleofasciculus</taxon>
    </lineage>
</organism>
<feature type="domain" description="GGDEF" evidence="4">
    <location>
        <begin position="183"/>
        <end position="314"/>
    </location>
</feature>
<gene>
    <name evidence="5" type="ORF">MC7420_5921</name>
</gene>
<dbReference type="Gene3D" id="3.30.70.270">
    <property type="match status" value="1"/>
</dbReference>
<comment type="caution">
    <text evidence="1">Lacks conserved residue(s) required for the propagation of feature annotation.</text>
</comment>
<dbReference type="Pfam" id="PF00990">
    <property type="entry name" value="GGDEF"/>
    <property type="match status" value="1"/>
</dbReference>
<dbReference type="Gene3D" id="3.40.50.2300">
    <property type="match status" value="1"/>
</dbReference>
<dbReference type="InterPro" id="IPR043128">
    <property type="entry name" value="Rev_trsase/Diguanyl_cyclase"/>
</dbReference>
<dbReference type="SUPFAM" id="SSF52172">
    <property type="entry name" value="CheY-like"/>
    <property type="match status" value="1"/>
</dbReference>
<dbReference type="SMART" id="SM00267">
    <property type="entry name" value="GGDEF"/>
    <property type="match status" value="1"/>
</dbReference>
<dbReference type="PANTHER" id="PTHR45138">
    <property type="entry name" value="REGULATORY COMPONENTS OF SENSORY TRANSDUCTION SYSTEM"/>
    <property type="match status" value="1"/>
</dbReference>
<dbReference type="FunFam" id="3.30.70.270:FF:000001">
    <property type="entry name" value="Diguanylate cyclase domain protein"/>
    <property type="match status" value="1"/>
</dbReference>
<dbReference type="InterPro" id="IPR000160">
    <property type="entry name" value="GGDEF_dom"/>
</dbReference>